<dbReference type="EMBL" id="UGXC01000002">
    <property type="protein sequence ID" value="SUG30116.1"/>
    <property type="molecule type" value="Genomic_DNA"/>
</dbReference>
<sequence length="84" mass="9788">MYLRQNLQRRAPTRIAGDVHHRRPGHIQTVVRRFIRRYASYGSYRIQIKRRSQTEAYRKDGSLAVYHVIGKKEEGFSGGSNAIT</sequence>
<gene>
    <name evidence="1" type="ORF">NCTC7303_02324</name>
</gene>
<reference evidence="1 2" key="1">
    <citation type="submission" date="2018-06" db="EMBL/GenBank/DDBJ databases">
        <authorList>
            <consortium name="Pathogen Informatics"/>
            <person name="Doyle S."/>
        </authorList>
    </citation>
    <scope>NUCLEOTIDE SEQUENCE [LARGE SCALE GENOMIC DNA]</scope>
    <source>
        <strain evidence="1 2">NCTC7303</strain>
    </source>
</reference>
<dbReference type="Proteomes" id="UP000255443">
    <property type="component" value="Unassembled WGS sequence"/>
</dbReference>
<protein>
    <submittedName>
        <fullName evidence="1">Uncharacterized protein</fullName>
    </submittedName>
</protein>
<accession>A0A379SM52</accession>
<name>A0A379SM52_SALER</name>
<dbReference type="AlphaFoldDB" id="A0A379SM52"/>
<evidence type="ECO:0000313" key="1">
    <source>
        <dbReference type="EMBL" id="SUG30116.1"/>
    </source>
</evidence>
<organism evidence="1 2">
    <name type="scientific">Salmonella enterica subsp. arizonae</name>
    <dbReference type="NCBI Taxonomy" id="59203"/>
    <lineage>
        <taxon>Bacteria</taxon>
        <taxon>Pseudomonadati</taxon>
        <taxon>Pseudomonadota</taxon>
        <taxon>Gammaproteobacteria</taxon>
        <taxon>Enterobacterales</taxon>
        <taxon>Enterobacteriaceae</taxon>
        <taxon>Salmonella</taxon>
    </lineage>
</organism>
<evidence type="ECO:0000313" key="2">
    <source>
        <dbReference type="Proteomes" id="UP000255443"/>
    </source>
</evidence>
<proteinExistence type="predicted"/>